<reference evidence="15 16" key="1">
    <citation type="submission" date="2020-10" db="EMBL/GenBank/DDBJ databases">
        <title>Pygocentrus nattereri (red-bellied piranha) genome, fPygNat1, primary haplotype.</title>
        <authorList>
            <person name="Myers G."/>
            <person name="Meyer A."/>
            <person name="Karagic N."/>
            <person name="Pippel M."/>
            <person name="Winkler S."/>
            <person name="Tracey A."/>
            <person name="Wood J."/>
            <person name="Formenti G."/>
            <person name="Howe K."/>
            <person name="Fedrigo O."/>
            <person name="Jarvis E.D."/>
        </authorList>
    </citation>
    <scope>NUCLEOTIDE SEQUENCE [LARGE SCALE GENOMIC DNA]</scope>
</reference>
<protein>
    <recommendedName>
        <fullName evidence="17">Ig-like domain-containing protein</fullName>
    </recommendedName>
</protein>
<evidence type="ECO:0000256" key="12">
    <source>
        <dbReference type="ARBA" id="ARBA00023288"/>
    </source>
</evidence>
<evidence type="ECO:0000256" key="11">
    <source>
        <dbReference type="ARBA" id="ARBA00023180"/>
    </source>
</evidence>
<dbReference type="Gene3D" id="2.60.40.10">
    <property type="entry name" value="Immunoglobulins"/>
    <property type="match status" value="1"/>
</dbReference>
<evidence type="ECO:0000256" key="9">
    <source>
        <dbReference type="ARBA" id="ARBA00023139"/>
    </source>
</evidence>
<dbReference type="GO" id="GO:0002250">
    <property type="term" value="P:adaptive immune response"/>
    <property type="evidence" value="ECO:0007669"/>
    <property type="project" value="UniProtKB-KW"/>
</dbReference>
<keyword evidence="8 14" id="KW-0472">Membrane</keyword>
<sequence length="154" mass="17294">SWQIWVKIDRQLKSFCFILIFISSGQTVWWFRLKNNSVLEFIASFTSSGDKKAGDMDSKFDPQKMKSSKRLTLKGFKKETDSGSYSCASINNNKLNFGPVTSLQGTPGRKPVSAVTLGCELVILIPLAAGSGLLLILLIITILYCNRKYFQQYH</sequence>
<evidence type="ECO:0000256" key="8">
    <source>
        <dbReference type="ARBA" id="ARBA00023136"/>
    </source>
</evidence>
<keyword evidence="13" id="KW-0393">Immunoglobulin domain</keyword>
<keyword evidence="3 14" id="KW-0812">Transmembrane</keyword>
<keyword evidence="9" id="KW-0564">Palmitate</keyword>
<dbReference type="PANTHER" id="PTHR10441">
    <property type="entry name" value="CD8 ALPHA CHAIN"/>
    <property type="match status" value="1"/>
</dbReference>
<keyword evidence="12" id="KW-0449">Lipoprotein</keyword>
<keyword evidence="10" id="KW-1015">Disulfide bond</keyword>
<evidence type="ECO:0000256" key="2">
    <source>
        <dbReference type="ARBA" id="ARBA00022475"/>
    </source>
</evidence>
<feature type="transmembrane region" description="Helical" evidence="14">
    <location>
        <begin position="12"/>
        <end position="31"/>
    </location>
</feature>
<dbReference type="InterPro" id="IPR013783">
    <property type="entry name" value="Ig-like_fold"/>
</dbReference>
<dbReference type="GO" id="GO:0005886">
    <property type="term" value="C:plasma membrane"/>
    <property type="evidence" value="ECO:0007669"/>
    <property type="project" value="UniProtKB-SubCell"/>
</dbReference>
<evidence type="ECO:0008006" key="17">
    <source>
        <dbReference type="Google" id="ProtNLM"/>
    </source>
</evidence>
<keyword evidence="16" id="KW-1185">Reference proteome</keyword>
<dbReference type="InterPro" id="IPR015468">
    <property type="entry name" value="CD8_asu"/>
</dbReference>
<evidence type="ECO:0000256" key="3">
    <source>
        <dbReference type="ARBA" id="ARBA00022692"/>
    </source>
</evidence>
<dbReference type="STRING" id="42514.ENSPNAP00000018406"/>
<dbReference type="Proteomes" id="UP001501920">
    <property type="component" value="Chromosome 16"/>
</dbReference>
<keyword evidence="5" id="KW-0391">Immunity</keyword>
<keyword evidence="2" id="KW-1003">Cell membrane</keyword>
<evidence type="ECO:0000256" key="7">
    <source>
        <dbReference type="ARBA" id="ARBA00023130"/>
    </source>
</evidence>
<evidence type="ECO:0000256" key="4">
    <source>
        <dbReference type="ARBA" id="ARBA00022729"/>
    </source>
</evidence>
<feature type="transmembrane region" description="Helical" evidence="14">
    <location>
        <begin position="121"/>
        <end position="145"/>
    </location>
</feature>
<dbReference type="SUPFAM" id="SSF48726">
    <property type="entry name" value="Immunoglobulin"/>
    <property type="match status" value="1"/>
</dbReference>
<keyword evidence="11" id="KW-0325">Glycoprotein</keyword>
<dbReference type="GeneTree" id="ENSGT00510000050969"/>
<dbReference type="InterPro" id="IPR036179">
    <property type="entry name" value="Ig-like_dom_sf"/>
</dbReference>
<proteinExistence type="predicted"/>
<evidence type="ECO:0000256" key="5">
    <source>
        <dbReference type="ARBA" id="ARBA00022859"/>
    </source>
</evidence>
<evidence type="ECO:0000256" key="14">
    <source>
        <dbReference type="SAM" id="Phobius"/>
    </source>
</evidence>
<evidence type="ECO:0000313" key="16">
    <source>
        <dbReference type="Proteomes" id="UP001501920"/>
    </source>
</evidence>
<organism evidence="15 16">
    <name type="scientific">Pygocentrus nattereri</name>
    <name type="common">Red-bellied piranha</name>
    <dbReference type="NCBI Taxonomy" id="42514"/>
    <lineage>
        <taxon>Eukaryota</taxon>
        <taxon>Metazoa</taxon>
        <taxon>Chordata</taxon>
        <taxon>Craniata</taxon>
        <taxon>Vertebrata</taxon>
        <taxon>Euteleostomi</taxon>
        <taxon>Actinopterygii</taxon>
        <taxon>Neopterygii</taxon>
        <taxon>Teleostei</taxon>
        <taxon>Ostariophysi</taxon>
        <taxon>Characiformes</taxon>
        <taxon>Characoidei</taxon>
        <taxon>Pygocentrus</taxon>
    </lineage>
</organism>
<evidence type="ECO:0000256" key="1">
    <source>
        <dbReference type="ARBA" id="ARBA00004251"/>
    </source>
</evidence>
<dbReference type="PANTHER" id="PTHR10441:SF2">
    <property type="entry name" value="T-CELL SURFACE GLYCOPROTEIN CD8 ALPHA CHAIN"/>
    <property type="match status" value="1"/>
</dbReference>
<accession>A0A3B4D5L6</accession>
<evidence type="ECO:0000256" key="13">
    <source>
        <dbReference type="ARBA" id="ARBA00023319"/>
    </source>
</evidence>
<name>A0A3B4D5L6_PYGNA</name>
<reference evidence="15" key="3">
    <citation type="submission" date="2025-09" db="UniProtKB">
        <authorList>
            <consortium name="Ensembl"/>
        </authorList>
    </citation>
    <scope>IDENTIFICATION</scope>
</reference>
<keyword evidence="4" id="KW-0732">Signal</keyword>
<dbReference type="CDD" id="cd00099">
    <property type="entry name" value="IgV"/>
    <property type="match status" value="1"/>
</dbReference>
<dbReference type="Ensembl" id="ENSPNAT00000027603.2">
    <property type="protein sequence ID" value="ENSPNAP00000018406.2"/>
    <property type="gene ID" value="ENSPNAG00000005855.2"/>
</dbReference>
<dbReference type="AlphaFoldDB" id="A0A3B4D5L6"/>
<keyword evidence="6 14" id="KW-1133">Transmembrane helix</keyword>
<reference evidence="15" key="2">
    <citation type="submission" date="2025-08" db="UniProtKB">
        <authorList>
            <consortium name="Ensembl"/>
        </authorList>
    </citation>
    <scope>IDENTIFICATION</scope>
</reference>
<comment type="subcellular location">
    <subcellularLocation>
        <location evidence="1">Cell membrane</location>
        <topology evidence="1">Single-pass type I membrane protein</topology>
    </subcellularLocation>
</comment>
<evidence type="ECO:0000313" key="15">
    <source>
        <dbReference type="Ensembl" id="ENSPNAP00000018406.2"/>
    </source>
</evidence>
<evidence type="ECO:0000256" key="10">
    <source>
        <dbReference type="ARBA" id="ARBA00023157"/>
    </source>
</evidence>
<evidence type="ECO:0000256" key="6">
    <source>
        <dbReference type="ARBA" id="ARBA00022989"/>
    </source>
</evidence>
<keyword evidence="7" id="KW-1064">Adaptive immunity</keyword>